<keyword evidence="2" id="KW-0378">Hydrolase</keyword>
<dbReference type="Gene3D" id="3.40.50.880">
    <property type="match status" value="1"/>
</dbReference>
<dbReference type="PANTHER" id="PTHR48094">
    <property type="entry name" value="PROTEIN/NUCLEIC ACID DEGLYCASE DJ-1-RELATED"/>
    <property type="match status" value="1"/>
</dbReference>
<accession>A0A285CUM9</accession>
<keyword evidence="3" id="KW-1185">Reference proteome</keyword>
<name>A0A285CUM9_9BACI</name>
<evidence type="ECO:0000313" key="3">
    <source>
        <dbReference type="Proteomes" id="UP000219546"/>
    </source>
</evidence>
<protein>
    <submittedName>
        <fullName evidence="2">Putative intracellular protease/amidase</fullName>
    </submittedName>
</protein>
<dbReference type="GO" id="GO:0006508">
    <property type="term" value="P:proteolysis"/>
    <property type="evidence" value="ECO:0007669"/>
    <property type="project" value="UniProtKB-KW"/>
</dbReference>
<dbReference type="InterPro" id="IPR050325">
    <property type="entry name" value="Prot/Nucl_acid_deglycase"/>
</dbReference>
<dbReference type="SUPFAM" id="SSF52317">
    <property type="entry name" value="Class I glutamine amidotransferase-like"/>
    <property type="match status" value="1"/>
</dbReference>
<dbReference type="GO" id="GO:0008233">
    <property type="term" value="F:peptidase activity"/>
    <property type="evidence" value="ECO:0007669"/>
    <property type="project" value="UniProtKB-KW"/>
</dbReference>
<dbReference type="AlphaFoldDB" id="A0A285CUM9"/>
<organism evidence="2 3">
    <name type="scientific">Bacillus oleivorans</name>
    <dbReference type="NCBI Taxonomy" id="1448271"/>
    <lineage>
        <taxon>Bacteria</taxon>
        <taxon>Bacillati</taxon>
        <taxon>Bacillota</taxon>
        <taxon>Bacilli</taxon>
        <taxon>Bacillales</taxon>
        <taxon>Bacillaceae</taxon>
        <taxon>Bacillus</taxon>
    </lineage>
</organism>
<reference evidence="2 3" key="1">
    <citation type="submission" date="2017-08" db="EMBL/GenBank/DDBJ databases">
        <authorList>
            <person name="de Groot N.N."/>
        </authorList>
    </citation>
    <scope>NUCLEOTIDE SEQUENCE [LARGE SCALE GENOMIC DNA]</scope>
    <source>
        <strain evidence="2 3">JC228</strain>
    </source>
</reference>
<dbReference type="EMBL" id="OAOP01000004">
    <property type="protein sequence ID" value="SNX70643.1"/>
    <property type="molecule type" value="Genomic_DNA"/>
</dbReference>
<proteinExistence type="predicted"/>
<dbReference type="Pfam" id="PF01965">
    <property type="entry name" value="DJ-1_PfpI"/>
    <property type="match status" value="1"/>
</dbReference>
<keyword evidence="2" id="KW-0645">Protease</keyword>
<dbReference type="InterPro" id="IPR002818">
    <property type="entry name" value="DJ-1/PfpI"/>
</dbReference>
<feature type="domain" description="DJ-1/PfpI" evidence="1">
    <location>
        <begin position="3"/>
        <end position="162"/>
    </location>
</feature>
<dbReference type="Proteomes" id="UP000219546">
    <property type="component" value="Unassembled WGS sequence"/>
</dbReference>
<evidence type="ECO:0000259" key="1">
    <source>
        <dbReference type="Pfam" id="PF01965"/>
    </source>
</evidence>
<evidence type="ECO:0000313" key="2">
    <source>
        <dbReference type="EMBL" id="SNX70643.1"/>
    </source>
</evidence>
<dbReference type="RefSeq" id="WP_245855779.1">
    <property type="nucleotide sequence ID" value="NZ_JBEPMQ010000006.1"/>
</dbReference>
<gene>
    <name evidence="2" type="ORF">SAMN05877753_104222</name>
</gene>
<dbReference type="GO" id="GO:0005737">
    <property type="term" value="C:cytoplasm"/>
    <property type="evidence" value="ECO:0007669"/>
    <property type="project" value="TreeGrafter"/>
</dbReference>
<dbReference type="InterPro" id="IPR029062">
    <property type="entry name" value="Class_I_gatase-like"/>
</dbReference>
<dbReference type="PANTHER" id="PTHR48094:SF19">
    <property type="entry name" value="DJ-1_PFPI DOMAIN-CONTAINING PROTEIN"/>
    <property type="match status" value="1"/>
</dbReference>
<sequence length="189" mass="20785">MIKVLFFTFPLYADFEVAHPLFFLRKVGKAEITTVTADGKPVESVGGLFVTPQYALSDINVTEYNLVLLPGGDGIHEVINESSLQEVIQEAFQNEIPIASICASSAFLAKAGLLKGKKFTCTPATYEQFNDLFSDGEYTGAKVEIGNRFITAKGTAFPEFTIAMGNLIGMWRDEKQADFVYQFSKGNIN</sequence>